<dbReference type="VEuPathDB" id="VectorBase:ISCP_029079"/>
<dbReference type="PaxDb" id="6945-B7PWH9"/>
<accession>B7PWH9</accession>
<dbReference type="OrthoDB" id="6492964at2759"/>
<reference evidence="1 3" key="1">
    <citation type="submission" date="2008-03" db="EMBL/GenBank/DDBJ databases">
        <title>Annotation of Ixodes scapularis.</title>
        <authorList>
            <consortium name="Ixodes scapularis Genome Project Consortium"/>
            <person name="Caler E."/>
            <person name="Hannick L.I."/>
            <person name="Bidwell S."/>
            <person name="Joardar V."/>
            <person name="Thiagarajan M."/>
            <person name="Amedeo P."/>
            <person name="Galinsky K.J."/>
            <person name="Schobel S."/>
            <person name="Inman J."/>
            <person name="Hostetler J."/>
            <person name="Miller J."/>
            <person name="Hammond M."/>
            <person name="Megy K."/>
            <person name="Lawson D."/>
            <person name="Kodira C."/>
            <person name="Sutton G."/>
            <person name="Meyer J."/>
            <person name="Hill C.A."/>
            <person name="Birren B."/>
            <person name="Nene V."/>
            <person name="Collins F."/>
            <person name="Alarcon-Chaidez F."/>
            <person name="Wikel S."/>
            <person name="Strausberg R."/>
        </authorList>
    </citation>
    <scope>NUCLEOTIDE SEQUENCE [LARGE SCALE GENOMIC DNA]</scope>
    <source>
        <strain evidence="3">Wikel</strain>
        <strain evidence="1">Wikel colony</strain>
    </source>
</reference>
<dbReference type="EMBL" id="DS808324">
    <property type="protein sequence ID" value="EEC10951.1"/>
    <property type="molecule type" value="Genomic_DNA"/>
</dbReference>
<organism>
    <name type="scientific">Ixodes scapularis</name>
    <name type="common">Black-legged tick</name>
    <name type="synonym">Deer tick</name>
    <dbReference type="NCBI Taxonomy" id="6945"/>
    <lineage>
        <taxon>Eukaryota</taxon>
        <taxon>Metazoa</taxon>
        <taxon>Ecdysozoa</taxon>
        <taxon>Arthropoda</taxon>
        <taxon>Chelicerata</taxon>
        <taxon>Arachnida</taxon>
        <taxon>Acari</taxon>
        <taxon>Parasitiformes</taxon>
        <taxon>Ixodida</taxon>
        <taxon>Ixodoidea</taxon>
        <taxon>Ixodidae</taxon>
        <taxon>Ixodinae</taxon>
        <taxon>Ixodes</taxon>
    </lineage>
</organism>
<dbReference type="EnsemblMetazoa" id="ISCW008412-RA">
    <property type="protein sequence ID" value="ISCW008412-PA"/>
    <property type="gene ID" value="ISCW008412"/>
</dbReference>
<dbReference type="VEuPathDB" id="VectorBase:ISCW008412"/>
<dbReference type="InParanoid" id="B7PWH9"/>
<keyword evidence="4" id="KW-1267">Proteomics identification</keyword>
<name>B7PWH9_IXOSC</name>
<gene>
    <name evidence="1" type="ORF">IscW_ISCW008412</name>
</gene>
<evidence type="ECO:0000313" key="2">
    <source>
        <dbReference type="EnsemblMetazoa" id="ISCW008412-PA"/>
    </source>
</evidence>
<reference evidence="2" key="2">
    <citation type="submission" date="2020-05" db="UniProtKB">
        <authorList>
            <consortium name="EnsemblMetazoa"/>
        </authorList>
    </citation>
    <scope>IDENTIFICATION</scope>
    <source>
        <strain evidence="2">wikel</strain>
    </source>
</reference>
<evidence type="ECO:0000313" key="3">
    <source>
        <dbReference type="Proteomes" id="UP000001555"/>
    </source>
</evidence>
<dbReference type="EMBL" id="ABJB011076284">
    <property type="status" value="NOT_ANNOTATED_CDS"/>
    <property type="molecule type" value="Genomic_DNA"/>
</dbReference>
<dbReference type="AlphaFoldDB" id="B7PWH9"/>
<dbReference type="Proteomes" id="UP000001555">
    <property type="component" value="Unassembled WGS sequence"/>
</dbReference>
<keyword evidence="3" id="KW-1185">Reference proteome</keyword>
<dbReference type="HOGENOM" id="CLU_1171759_0_0_1"/>
<proteinExistence type="evidence at protein level"/>
<dbReference type="VEuPathDB" id="VectorBase:ISCI008412"/>
<evidence type="ECO:0007829" key="4">
    <source>
        <dbReference type="PeptideAtlas" id="B7PWH9"/>
    </source>
</evidence>
<protein>
    <submittedName>
        <fullName evidence="1 2">Uncharacterized protein</fullName>
    </submittedName>
</protein>
<dbReference type="EMBL" id="ABJB010330766">
    <property type="status" value="NOT_ANNOTATED_CDS"/>
    <property type="molecule type" value="Genomic_DNA"/>
</dbReference>
<evidence type="ECO:0000313" key="1">
    <source>
        <dbReference type="EMBL" id="EEC10951.1"/>
    </source>
</evidence>
<sequence>MPECITRAQWGVVQGVPSLQSPPTPPTTPQQARFVSSSSVVHDPLALGSALQVDCAPQHRGHDPASSRATCKYSGGMEGPSGGQTSAHAVAMTTVDSYVHLGQYPTAPGSWNAHRFADQFNQDRFRGCFGGRDELDAASGLMGSPVERQGTAVDHLYRNHNYGADFRFRSPAPGGFVDADGYCSARAPATLLGPVFSHVVQAGQDPFGQGSQMVDATPGSCAYGTAQALAGHFLSPR</sequence>